<feature type="non-terminal residue" evidence="2">
    <location>
        <position position="1"/>
    </location>
</feature>
<comment type="caution">
    <text evidence="2">The sequence shown here is derived from an EMBL/GenBank/DDBJ whole genome shotgun (WGS) entry which is preliminary data.</text>
</comment>
<feature type="compositionally biased region" description="Basic and acidic residues" evidence="1">
    <location>
        <begin position="17"/>
        <end position="26"/>
    </location>
</feature>
<feature type="compositionally biased region" description="Low complexity" evidence="1">
    <location>
        <begin position="107"/>
        <end position="121"/>
    </location>
</feature>
<dbReference type="AlphaFoldDB" id="A0AAV5TWG9"/>
<dbReference type="Proteomes" id="UP001432027">
    <property type="component" value="Unassembled WGS sequence"/>
</dbReference>
<evidence type="ECO:0000256" key="1">
    <source>
        <dbReference type="SAM" id="MobiDB-lite"/>
    </source>
</evidence>
<evidence type="ECO:0000313" key="2">
    <source>
        <dbReference type="EMBL" id="GMS98432.1"/>
    </source>
</evidence>
<organism evidence="2 3">
    <name type="scientific">Pristionchus entomophagus</name>
    <dbReference type="NCBI Taxonomy" id="358040"/>
    <lineage>
        <taxon>Eukaryota</taxon>
        <taxon>Metazoa</taxon>
        <taxon>Ecdysozoa</taxon>
        <taxon>Nematoda</taxon>
        <taxon>Chromadorea</taxon>
        <taxon>Rhabditida</taxon>
        <taxon>Rhabditina</taxon>
        <taxon>Diplogasteromorpha</taxon>
        <taxon>Diplogasteroidea</taxon>
        <taxon>Neodiplogasteridae</taxon>
        <taxon>Pristionchus</taxon>
    </lineage>
</organism>
<feature type="non-terminal residue" evidence="2">
    <location>
        <position position="137"/>
    </location>
</feature>
<dbReference type="EMBL" id="BTSX01000005">
    <property type="protein sequence ID" value="GMS98432.1"/>
    <property type="molecule type" value="Genomic_DNA"/>
</dbReference>
<name>A0AAV5TWG9_9BILA</name>
<protein>
    <submittedName>
        <fullName evidence="2">Uncharacterized protein</fullName>
    </submittedName>
</protein>
<keyword evidence="3" id="KW-1185">Reference proteome</keyword>
<accession>A0AAV5TWG9</accession>
<gene>
    <name evidence="2" type="ORF">PENTCL1PPCAC_20607</name>
</gene>
<feature type="region of interest" description="Disordered" evidence="1">
    <location>
        <begin position="17"/>
        <end position="51"/>
    </location>
</feature>
<reference evidence="2" key="1">
    <citation type="submission" date="2023-10" db="EMBL/GenBank/DDBJ databases">
        <title>Genome assembly of Pristionchus species.</title>
        <authorList>
            <person name="Yoshida K."/>
            <person name="Sommer R.J."/>
        </authorList>
    </citation>
    <scope>NUCLEOTIDE SEQUENCE</scope>
    <source>
        <strain evidence="2">RS0144</strain>
    </source>
</reference>
<evidence type="ECO:0000313" key="3">
    <source>
        <dbReference type="Proteomes" id="UP001432027"/>
    </source>
</evidence>
<sequence length="137" mass="15059">PMSAISYEAWKVRCAREKKEREEARSKHTHTVSPKSMMRKSPLEEDDRDAPSVAARGTYVILPTIPPIRVLMDADRKTILETHERRIAPTKIANCTPSVPITPSPSPSSSNHSSSLHPAASELPRILSALSSPTTIP</sequence>
<proteinExistence type="predicted"/>
<feature type="region of interest" description="Disordered" evidence="1">
    <location>
        <begin position="90"/>
        <end position="137"/>
    </location>
</feature>